<keyword evidence="4" id="KW-1185">Reference proteome</keyword>
<feature type="domain" description="AB hydrolase-1" evidence="2">
    <location>
        <begin position="47"/>
        <end position="167"/>
    </location>
</feature>
<evidence type="ECO:0000259" key="2">
    <source>
        <dbReference type="Pfam" id="PF12697"/>
    </source>
</evidence>
<dbReference type="InterPro" id="IPR000073">
    <property type="entry name" value="AB_hydrolase_1"/>
</dbReference>
<dbReference type="AlphaFoldDB" id="A0A232M0R6"/>
<dbReference type="InterPro" id="IPR029058">
    <property type="entry name" value="AB_hydrolase_fold"/>
</dbReference>
<evidence type="ECO:0000313" key="3">
    <source>
        <dbReference type="EMBL" id="OXV09952.1"/>
    </source>
</evidence>
<sequence length="290" mass="30251">MASLRLAASWALLFLWASSSVLAFSVPNPSNNFTCQPTQSASGSDPIVLLHGLGATYYEDINELESWLKGKGFCTFSLTYGANQGFPNVGGIIHIADSALEIGAFIQQVSGSAAGAGKKVTLIGHSEGGFQALYVPKFVNGISSLVGMIISMAPPTHGTSLSGFLRPDLLLGSLAVTLFDTVVELVGCQACSDLVDGGQAVGALDNGPIVQPGNTVTIIASTHDELVTPPDTSFIHEPDVTNLFIQTLCPHDPVGHIGEAYDQGVWNIILNALNGNPTAPVQCSQGIPYK</sequence>
<dbReference type="EMBL" id="NPHW01003208">
    <property type="protein sequence ID" value="OXV09952.1"/>
    <property type="molecule type" value="Genomic_DNA"/>
</dbReference>
<dbReference type="SUPFAM" id="SSF53474">
    <property type="entry name" value="alpha/beta-Hydrolases"/>
    <property type="match status" value="1"/>
</dbReference>
<dbReference type="Proteomes" id="UP000243515">
    <property type="component" value="Unassembled WGS sequence"/>
</dbReference>
<feature type="chain" id="PRO_5011969004" description="AB hydrolase-1 domain-containing protein" evidence="1">
    <location>
        <begin position="24"/>
        <end position="290"/>
    </location>
</feature>
<comment type="caution">
    <text evidence="3">The sequence shown here is derived from an EMBL/GenBank/DDBJ whole genome shotgun (WGS) entry which is preliminary data.</text>
</comment>
<proteinExistence type="predicted"/>
<reference evidence="3 4" key="1">
    <citation type="journal article" date="2015" name="Environ. Microbiol.">
        <title>Metagenome sequence of Elaphomyces granulatus from sporocarp tissue reveals Ascomycota ectomycorrhizal fingerprints of genome expansion and a Proteobacteria-rich microbiome.</title>
        <authorList>
            <person name="Quandt C.A."/>
            <person name="Kohler A."/>
            <person name="Hesse C.N."/>
            <person name="Sharpton T.J."/>
            <person name="Martin F."/>
            <person name="Spatafora J.W."/>
        </authorList>
    </citation>
    <scope>NUCLEOTIDE SEQUENCE [LARGE SCALE GENOMIC DNA]</scope>
    <source>
        <strain evidence="3 4">OSC145934</strain>
    </source>
</reference>
<organism evidence="3 4">
    <name type="scientific">Elaphomyces granulatus</name>
    <dbReference type="NCBI Taxonomy" id="519963"/>
    <lineage>
        <taxon>Eukaryota</taxon>
        <taxon>Fungi</taxon>
        <taxon>Dikarya</taxon>
        <taxon>Ascomycota</taxon>
        <taxon>Pezizomycotina</taxon>
        <taxon>Eurotiomycetes</taxon>
        <taxon>Eurotiomycetidae</taxon>
        <taxon>Eurotiales</taxon>
        <taxon>Elaphomycetaceae</taxon>
        <taxon>Elaphomyces</taxon>
    </lineage>
</organism>
<dbReference type="Pfam" id="PF12697">
    <property type="entry name" value="Abhydrolase_6"/>
    <property type="match status" value="1"/>
</dbReference>
<dbReference type="Gene3D" id="3.40.50.1820">
    <property type="entry name" value="alpha/beta hydrolase"/>
    <property type="match status" value="1"/>
</dbReference>
<name>A0A232M0R6_9EURO</name>
<protein>
    <recommendedName>
        <fullName evidence="2">AB hydrolase-1 domain-containing protein</fullName>
    </recommendedName>
</protein>
<evidence type="ECO:0000313" key="4">
    <source>
        <dbReference type="Proteomes" id="UP000243515"/>
    </source>
</evidence>
<keyword evidence="1" id="KW-0732">Signal</keyword>
<gene>
    <name evidence="3" type="ORF">Egran_02285</name>
</gene>
<feature type="signal peptide" evidence="1">
    <location>
        <begin position="1"/>
        <end position="23"/>
    </location>
</feature>
<evidence type="ECO:0000256" key="1">
    <source>
        <dbReference type="SAM" id="SignalP"/>
    </source>
</evidence>
<accession>A0A232M0R6</accession>
<dbReference type="OrthoDB" id="9974421at2759"/>